<protein>
    <recommendedName>
        <fullName evidence="4">Glycosyltransferase 2-like domain-containing protein</fullName>
    </recommendedName>
</protein>
<dbReference type="InterPro" id="IPR029044">
    <property type="entry name" value="Nucleotide-diphossugar_trans"/>
</dbReference>
<feature type="domain" description="Glycosyltransferase 2-like" evidence="4">
    <location>
        <begin position="3"/>
        <end position="123"/>
    </location>
</feature>
<dbReference type="InterPro" id="IPR050834">
    <property type="entry name" value="Glycosyltransf_2"/>
</dbReference>
<evidence type="ECO:0000313" key="5">
    <source>
        <dbReference type="EMBL" id="QHU05065.1"/>
    </source>
</evidence>
<accession>A0A6C0JH10</accession>
<dbReference type="Gene3D" id="3.90.550.10">
    <property type="entry name" value="Spore Coat Polysaccharide Biosynthesis Protein SpsA, Chain A"/>
    <property type="match status" value="1"/>
</dbReference>
<evidence type="ECO:0000256" key="2">
    <source>
        <dbReference type="ARBA" id="ARBA00022676"/>
    </source>
</evidence>
<dbReference type="EMBL" id="MN740407">
    <property type="protein sequence ID" value="QHU05065.1"/>
    <property type="molecule type" value="Genomic_DNA"/>
</dbReference>
<evidence type="ECO:0000259" key="4">
    <source>
        <dbReference type="Pfam" id="PF00535"/>
    </source>
</evidence>
<evidence type="ECO:0000256" key="1">
    <source>
        <dbReference type="ARBA" id="ARBA00006739"/>
    </source>
</evidence>
<keyword evidence="3" id="KW-0808">Transferase</keyword>
<dbReference type="SUPFAM" id="SSF53448">
    <property type="entry name" value="Nucleotide-diphospho-sugar transferases"/>
    <property type="match status" value="1"/>
</dbReference>
<name>A0A6C0JH10_9ZZZZ</name>
<sequence length="221" mass="25646">MISVLIPIYNGIEFINESVTSVLEQSFEDWELIIAINGHPENSKEYQLAKEYEDLSDKIRVLDFYNVTGKAETLNAMIPHCKYDYVAILDVDDIWHERKLEFQQVYIKEGYDVIGSQCIYFGNLEGIKPSIPLGNISDFDFTKVNPIINSSAIIKKGLCYWNENGIEDYDLWLRLRKEKKRFYNCESVLVQHRIHNRSAFNSRGHATKIAQILPQYASNPN</sequence>
<evidence type="ECO:0000256" key="3">
    <source>
        <dbReference type="ARBA" id="ARBA00022679"/>
    </source>
</evidence>
<proteinExistence type="inferred from homology"/>
<dbReference type="InterPro" id="IPR001173">
    <property type="entry name" value="Glyco_trans_2-like"/>
</dbReference>
<dbReference type="Pfam" id="PF00535">
    <property type="entry name" value="Glycos_transf_2"/>
    <property type="match status" value="1"/>
</dbReference>
<keyword evidence="2" id="KW-0328">Glycosyltransferase</keyword>
<comment type="similarity">
    <text evidence="1">Belongs to the glycosyltransferase 2 family.</text>
</comment>
<dbReference type="GO" id="GO:0016757">
    <property type="term" value="F:glycosyltransferase activity"/>
    <property type="evidence" value="ECO:0007669"/>
    <property type="project" value="UniProtKB-KW"/>
</dbReference>
<dbReference type="PANTHER" id="PTHR43685:SF5">
    <property type="entry name" value="GLYCOSYLTRANSFERASE EPSE-RELATED"/>
    <property type="match status" value="1"/>
</dbReference>
<dbReference type="PANTHER" id="PTHR43685">
    <property type="entry name" value="GLYCOSYLTRANSFERASE"/>
    <property type="match status" value="1"/>
</dbReference>
<dbReference type="CDD" id="cd00761">
    <property type="entry name" value="Glyco_tranf_GTA_type"/>
    <property type="match status" value="1"/>
</dbReference>
<organism evidence="5">
    <name type="scientific">viral metagenome</name>
    <dbReference type="NCBI Taxonomy" id="1070528"/>
    <lineage>
        <taxon>unclassified sequences</taxon>
        <taxon>metagenomes</taxon>
        <taxon>organismal metagenomes</taxon>
    </lineage>
</organism>
<dbReference type="AlphaFoldDB" id="A0A6C0JH10"/>
<reference evidence="5" key="1">
    <citation type="journal article" date="2020" name="Nature">
        <title>Giant virus diversity and host interactions through global metagenomics.</title>
        <authorList>
            <person name="Schulz F."/>
            <person name="Roux S."/>
            <person name="Paez-Espino D."/>
            <person name="Jungbluth S."/>
            <person name="Walsh D.A."/>
            <person name="Denef V.J."/>
            <person name="McMahon K.D."/>
            <person name="Konstantinidis K.T."/>
            <person name="Eloe-Fadrosh E.A."/>
            <person name="Kyrpides N.C."/>
            <person name="Woyke T."/>
        </authorList>
    </citation>
    <scope>NUCLEOTIDE SEQUENCE</scope>
    <source>
        <strain evidence="5">GVMAG-M-3300027708-5</strain>
    </source>
</reference>